<dbReference type="CDD" id="cd00419">
    <property type="entry name" value="Ferrochelatase_C"/>
    <property type="match status" value="1"/>
</dbReference>
<dbReference type="Proteomes" id="UP000020595">
    <property type="component" value="Unassembled WGS sequence"/>
</dbReference>
<proteinExistence type="inferred from homology"/>
<reference evidence="11 12" key="1">
    <citation type="submission" date="2014-02" db="EMBL/GenBank/DDBJ databases">
        <title>Comparative genomics and transcriptomics to identify genetic mechanisms underlying the emergence of carbapenem resistant Acinetobacter baumannii (CRAb).</title>
        <authorList>
            <person name="Harris A.D."/>
            <person name="Johnson K.J."/>
            <person name="George J."/>
            <person name="Shefchek K."/>
            <person name="Daugherty S.C."/>
            <person name="Parankush S."/>
            <person name="Sadzewicz L."/>
            <person name="Tallon L."/>
            <person name="Sengamalay N."/>
            <person name="Hazen T.H."/>
            <person name="Rasko D.A."/>
        </authorList>
    </citation>
    <scope>NUCLEOTIDE SEQUENCE [LARGE SCALE GENOMIC DNA]</scope>
    <source>
        <strain evidence="11 12">1295743</strain>
    </source>
</reference>
<name>A0A009IRF4_ACIB9</name>
<dbReference type="AlphaFoldDB" id="A0A009IRF4"/>
<dbReference type="UniPathway" id="UPA00252">
    <property type="reaction ID" value="UER00325"/>
</dbReference>
<dbReference type="PANTHER" id="PTHR11108:SF1">
    <property type="entry name" value="FERROCHELATASE, MITOCHONDRIAL"/>
    <property type="match status" value="1"/>
</dbReference>
<evidence type="ECO:0000256" key="10">
    <source>
        <dbReference type="RuleBase" id="RU000607"/>
    </source>
</evidence>
<dbReference type="GeneID" id="92892373"/>
<comment type="caution">
    <text evidence="11">The sequence shown here is derived from an EMBL/GenBank/DDBJ whole genome shotgun (WGS) entry which is preliminary data.</text>
</comment>
<dbReference type="CDD" id="cd03411">
    <property type="entry name" value="Ferrochelatase_N"/>
    <property type="match status" value="1"/>
</dbReference>
<evidence type="ECO:0000256" key="9">
    <source>
        <dbReference type="HAMAP-Rule" id="MF_00323"/>
    </source>
</evidence>
<dbReference type="InterPro" id="IPR019772">
    <property type="entry name" value="Ferrochelatase_AS"/>
</dbReference>
<dbReference type="PANTHER" id="PTHR11108">
    <property type="entry name" value="FERROCHELATASE"/>
    <property type="match status" value="1"/>
</dbReference>
<keyword evidence="5 9" id="KW-0350">Heme biosynthesis</keyword>
<dbReference type="PROSITE" id="PS00534">
    <property type="entry name" value="FERROCHELATASE"/>
    <property type="match status" value="1"/>
</dbReference>
<dbReference type="GO" id="GO:0004325">
    <property type="term" value="F:ferrochelatase activity"/>
    <property type="evidence" value="ECO:0007669"/>
    <property type="project" value="UniProtKB-UniRule"/>
</dbReference>
<comment type="subcellular location">
    <subcellularLocation>
        <location evidence="9 10">Cytoplasm</location>
    </subcellularLocation>
</comment>
<accession>A0A009IRF4</accession>
<dbReference type="EMBL" id="JEWH01000003">
    <property type="protein sequence ID" value="EXB07319.1"/>
    <property type="molecule type" value="Genomic_DNA"/>
</dbReference>
<dbReference type="InterPro" id="IPR033644">
    <property type="entry name" value="Ferrochelatase_C"/>
</dbReference>
<evidence type="ECO:0000313" key="11">
    <source>
        <dbReference type="EMBL" id="EXB07319.1"/>
    </source>
</evidence>
<evidence type="ECO:0000256" key="6">
    <source>
        <dbReference type="ARBA" id="ARBA00023239"/>
    </source>
</evidence>
<evidence type="ECO:0000256" key="1">
    <source>
        <dbReference type="ARBA" id="ARBA00007718"/>
    </source>
</evidence>
<dbReference type="EC" id="4.98.1.1" evidence="9 10"/>
<dbReference type="SUPFAM" id="SSF53800">
    <property type="entry name" value="Chelatase"/>
    <property type="match status" value="1"/>
</dbReference>
<evidence type="ECO:0000256" key="5">
    <source>
        <dbReference type="ARBA" id="ARBA00023133"/>
    </source>
</evidence>
<organism evidence="11 12">
    <name type="scientific">Acinetobacter baumannii (strain 1295743)</name>
    <dbReference type="NCBI Taxonomy" id="1310613"/>
    <lineage>
        <taxon>Bacteria</taxon>
        <taxon>Pseudomonadati</taxon>
        <taxon>Pseudomonadota</taxon>
        <taxon>Gammaproteobacteria</taxon>
        <taxon>Moraxellales</taxon>
        <taxon>Moraxellaceae</taxon>
        <taxon>Acinetobacter</taxon>
        <taxon>Acinetobacter calcoaceticus/baumannii complex</taxon>
    </lineage>
</organism>
<dbReference type="RefSeq" id="WP_000007335.1">
    <property type="nucleotide sequence ID" value="NZ_JEWH01000003.1"/>
</dbReference>
<keyword evidence="7 9" id="KW-0627">Porphyrin biosynthesis</keyword>
<keyword evidence="6 9" id="KW-0456">Lyase</keyword>
<dbReference type="FunFam" id="3.40.50.1400:FF:000002">
    <property type="entry name" value="Ferrochelatase"/>
    <property type="match status" value="1"/>
</dbReference>
<evidence type="ECO:0000256" key="2">
    <source>
        <dbReference type="ARBA" id="ARBA00022490"/>
    </source>
</evidence>
<comment type="pathway">
    <text evidence="9 10">Porphyrin-containing compound metabolism; protoheme biosynthesis; protoheme from protoporphyrin-IX: step 1/1.</text>
</comment>
<dbReference type="GO" id="GO:0005737">
    <property type="term" value="C:cytoplasm"/>
    <property type="evidence" value="ECO:0007669"/>
    <property type="project" value="UniProtKB-SubCell"/>
</dbReference>
<dbReference type="InterPro" id="IPR001015">
    <property type="entry name" value="Ferrochelatase"/>
</dbReference>
<keyword evidence="4 9" id="KW-0408">Iron</keyword>
<sequence>MSFEQKPKVTVILANLGTPDEATVPAVRRFLKQFLSDPRVIEIPKFIWWIILNLFVLPFRPKRVAHAYASVWSTDSPMREIVFEQTQRVQAYLERENKQFDLTVLPAMTYGNPGIDAVLEKLSAHPQEHVILLPLFPQYSATSTAPLYDAFAKWIPTQRNLPGLTIIKDYYQHPMFIQALAESVLAYQEQHGKPEKLLMSFHGIPQPYADKGDPYADRCRITAKLVAEALHLKDDEWAISFQSRFGKQEWVKPYTDQLLQDWAKQGVKSVQVLSPAFSADCLETLEELAIQNAELFQQAGGGSYAYIPALNSDQAHIDLLAGLVQANLDALTHTLAHR</sequence>
<feature type="binding site" evidence="9">
    <location>
        <position position="283"/>
    </location>
    <ligand>
        <name>Fe(2+)</name>
        <dbReference type="ChEBI" id="CHEBI:29033"/>
    </ligand>
</feature>
<dbReference type="GO" id="GO:0046872">
    <property type="term" value="F:metal ion binding"/>
    <property type="evidence" value="ECO:0007669"/>
    <property type="project" value="UniProtKB-KW"/>
</dbReference>
<dbReference type="NCBIfam" id="TIGR00109">
    <property type="entry name" value="hemH"/>
    <property type="match status" value="1"/>
</dbReference>
<evidence type="ECO:0000313" key="12">
    <source>
        <dbReference type="Proteomes" id="UP000020595"/>
    </source>
</evidence>
<feature type="binding site" evidence="9">
    <location>
        <position position="202"/>
    </location>
    <ligand>
        <name>Fe(2+)</name>
        <dbReference type="ChEBI" id="CHEBI:29033"/>
    </ligand>
</feature>
<evidence type="ECO:0000256" key="4">
    <source>
        <dbReference type="ARBA" id="ARBA00023004"/>
    </source>
</evidence>
<evidence type="ECO:0000256" key="8">
    <source>
        <dbReference type="ARBA" id="ARBA00024536"/>
    </source>
</evidence>
<comment type="catalytic activity">
    <reaction evidence="9 10">
        <text>heme b + 2 H(+) = protoporphyrin IX + Fe(2+)</text>
        <dbReference type="Rhea" id="RHEA:22584"/>
        <dbReference type="ChEBI" id="CHEBI:15378"/>
        <dbReference type="ChEBI" id="CHEBI:29033"/>
        <dbReference type="ChEBI" id="CHEBI:57306"/>
        <dbReference type="ChEBI" id="CHEBI:60344"/>
        <dbReference type="EC" id="4.98.1.1"/>
    </reaction>
</comment>
<gene>
    <name evidence="9 11" type="primary">hemH</name>
    <name evidence="11" type="ORF">J512_0447</name>
</gene>
<dbReference type="Gene3D" id="3.40.50.1400">
    <property type="match status" value="2"/>
</dbReference>
<dbReference type="PATRIC" id="fig|1310613.3.peg.426"/>
<dbReference type="Pfam" id="PF00762">
    <property type="entry name" value="Ferrochelatase"/>
    <property type="match status" value="1"/>
</dbReference>
<comment type="function">
    <text evidence="9 10">Catalyzes the ferrous insertion into protoporphyrin IX.</text>
</comment>
<evidence type="ECO:0000256" key="3">
    <source>
        <dbReference type="ARBA" id="ARBA00022723"/>
    </source>
</evidence>
<keyword evidence="2 9" id="KW-0963">Cytoplasm</keyword>
<evidence type="ECO:0000256" key="7">
    <source>
        <dbReference type="ARBA" id="ARBA00023244"/>
    </source>
</evidence>
<keyword evidence="3 9" id="KW-0479">Metal-binding</keyword>
<dbReference type="InterPro" id="IPR033659">
    <property type="entry name" value="Ferrochelatase_N"/>
</dbReference>
<comment type="catalytic activity">
    <reaction evidence="8">
        <text>Fe-coproporphyrin III + 2 H(+) = coproporphyrin III + Fe(2+)</text>
        <dbReference type="Rhea" id="RHEA:49572"/>
        <dbReference type="ChEBI" id="CHEBI:15378"/>
        <dbReference type="ChEBI" id="CHEBI:29033"/>
        <dbReference type="ChEBI" id="CHEBI:68438"/>
        <dbReference type="ChEBI" id="CHEBI:131725"/>
        <dbReference type="EC" id="4.99.1.9"/>
    </reaction>
    <physiologicalReaction direction="right-to-left" evidence="8">
        <dbReference type="Rhea" id="RHEA:49574"/>
    </physiologicalReaction>
</comment>
<dbReference type="HAMAP" id="MF_00323">
    <property type="entry name" value="Ferrochelatase"/>
    <property type="match status" value="1"/>
</dbReference>
<dbReference type="GO" id="GO:0006783">
    <property type="term" value="P:heme biosynthetic process"/>
    <property type="evidence" value="ECO:0007669"/>
    <property type="project" value="UniProtKB-UniRule"/>
</dbReference>
<protein>
    <recommendedName>
        <fullName evidence="9 10">Ferrochelatase</fullName>
        <ecNumber evidence="9 10">4.98.1.1</ecNumber>
    </recommendedName>
    <alternativeName>
        <fullName evidence="9">Heme synthase</fullName>
    </alternativeName>
    <alternativeName>
        <fullName evidence="9">Protoheme ferro-lyase</fullName>
    </alternativeName>
</protein>
<comment type="similarity">
    <text evidence="1 9 10">Belongs to the ferrochelatase family.</text>
</comment>